<feature type="transmembrane region" description="Helical" evidence="3">
    <location>
        <begin position="189"/>
        <end position="211"/>
    </location>
</feature>
<comment type="similarity">
    <text evidence="2">Belongs to the NAD(P)-dependent epimerase/dehydratase family. Dihydroflavonol-4-reductase subfamily.</text>
</comment>
<dbReference type="AlphaFoldDB" id="A0A1I7XCR9"/>
<evidence type="ECO:0000313" key="5">
    <source>
        <dbReference type="Proteomes" id="UP000095283"/>
    </source>
</evidence>
<dbReference type="Gene3D" id="3.40.50.720">
    <property type="entry name" value="NAD(P)-binding Rossmann-like Domain"/>
    <property type="match status" value="1"/>
</dbReference>
<keyword evidence="5" id="KW-1185">Reference proteome</keyword>
<name>A0A1I7XCR9_HETBA</name>
<keyword evidence="3" id="KW-0812">Transmembrane</keyword>
<dbReference type="InterPro" id="IPR001509">
    <property type="entry name" value="Epimerase_deHydtase"/>
</dbReference>
<dbReference type="PANTHER" id="PTHR10366">
    <property type="entry name" value="NAD DEPENDENT EPIMERASE/DEHYDRATASE"/>
    <property type="match status" value="1"/>
</dbReference>
<feature type="transmembrane region" description="Helical" evidence="3">
    <location>
        <begin position="499"/>
        <end position="527"/>
    </location>
</feature>
<feature type="transmembrane region" description="Helical" evidence="3">
    <location>
        <begin position="458"/>
        <end position="478"/>
    </location>
</feature>
<reference evidence="6" key="1">
    <citation type="submission" date="2016-11" db="UniProtKB">
        <authorList>
            <consortium name="WormBaseParasite"/>
        </authorList>
    </citation>
    <scope>IDENTIFICATION</scope>
</reference>
<evidence type="ECO:0000313" key="6">
    <source>
        <dbReference type="WBParaSite" id="Hba_15247"/>
    </source>
</evidence>
<dbReference type="GO" id="GO:0016616">
    <property type="term" value="F:oxidoreductase activity, acting on the CH-OH group of donors, NAD or NADP as acceptor"/>
    <property type="evidence" value="ECO:0007669"/>
    <property type="project" value="TreeGrafter"/>
</dbReference>
<accession>A0A1I7XCR9</accession>
<protein>
    <submittedName>
        <fullName evidence="6">Epimerase domain-containing protein</fullName>
    </submittedName>
</protein>
<dbReference type="InterPro" id="IPR036291">
    <property type="entry name" value="NAD(P)-bd_dom_sf"/>
</dbReference>
<dbReference type="SUPFAM" id="SSF51735">
    <property type="entry name" value="NAD(P)-binding Rossmann-fold domains"/>
    <property type="match status" value="1"/>
</dbReference>
<dbReference type="Pfam" id="PF01370">
    <property type="entry name" value="Epimerase"/>
    <property type="match status" value="1"/>
</dbReference>
<keyword evidence="3" id="KW-0472">Membrane</keyword>
<evidence type="ECO:0000256" key="2">
    <source>
        <dbReference type="ARBA" id="ARBA00023445"/>
    </source>
</evidence>
<feature type="domain" description="NAD-dependent epimerase/dehydratase" evidence="4">
    <location>
        <begin position="13"/>
        <end position="286"/>
    </location>
</feature>
<dbReference type="InterPro" id="IPR050425">
    <property type="entry name" value="NAD(P)_dehydrat-like"/>
</dbReference>
<evidence type="ECO:0000256" key="3">
    <source>
        <dbReference type="SAM" id="Phobius"/>
    </source>
</evidence>
<dbReference type="PANTHER" id="PTHR10366:SF564">
    <property type="entry name" value="STEROL-4-ALPHA-CARBOXYLATE 3-DEHYDROGENASE, DECARBOXYLATING"/>
    <property type="match status" value="1"/>
</dbReference>
<dbReference type="WBParaSite" id="Hba_15247">
    <property type="protein sequence ID" value="Hba_15247"/>
    <property type="gene ID" value="Hba_15247"/>
</dbReference>
<evidence type="ECO:0000256" key="1">
    <source>
        <dbReference type="ARBA" id="ARBA00023002"/>
    </source>
</evidence>
<keyword evidence="3" id="KW-1133">Transmembrane helix</keyword>
<dbReference type="Proteomes" id="UP000095283">
    <property type="component" value="Unplaced"/>
</dbReference>
<proteinExistence type="inferred from homology"/>
<keyword evidence="1" id="KW-0560">Oxidoreductase</keyword>
<evidence type="ECO:0000259" key="4">
    <source>
        <dbReference type="Pfam" id="PF01370"/>
    </source>
</evidence>
<organism evidence="5 6">
    <name type="scientific">Heterorhabditis bacteriophora</name>
    <name type="common">Entomopathogenic nematode worm</name>
    <dbReference type="NCBI Taxonomy" id="37862"/>
    <lineage>
        <taxon>Eukaryota</taxon>
        <taxon>Metazoa</taxon>
        <taxon>Ecdysozoa</taxon>
        <taxon>Nematoda</taxon>
        <taxon>Chromadorea</taxon>
        <taxon>Rhabditida</taxon>
        <taxon>Rhabditina</taxon>
        <taxon>Rhabditomorpha</taxon>
        <taxon>Strongyloidea</taxon>
        <taxon>Heterorhabditidae</taxon>
        <taxon>Heterorhabditis</taxon>
    </lineage>
</organism>
<sequence>MLPKVENRMSQIVLVTGASGYVALHCVKQLLLEGYSVRGTVRNLNNVKKVSAKSIWENFREISPLLRLPFAQERLHIVEADLLKAEDWDRVTLGCSFILHIASPWPIVADESTIRTAVEGTLNVLTAASHHPEVRKVVLTSSCAAVNGINGHKNNSRVFDETCWTDMKSPTVDNYAKSKTLAEQEAWKFWHGITGGISVLYILRFFIFSYFQFLESKHKFDLIVLNPTFITGPVLSNVENGSATIIGRMMDFRTYLAAPKASLGVVDVRDVARAHVDVLTNDEANGERILITSQPSIWFRDMTKWLAKEFRKQGYLLSYLQLNNTAYFFAFNTNIGISLRILGIQYTDPRKSIIDMMYSMIEHGMVGNGITRLSSLIDVLLIHKSTNSTCTIFLTVISTSLNKTLTEVKRLINERESGKPESWACLIAIIMILMKELIPPCRQTPVLENTTRRQTHDFTTSVATACNLAIIITFRVLLDTEDEINEPIIQGELRDHITFSLGIFTMTFFFGCWCCFCCGCMLCKWILDCPQICGSVITNASLKLISSHPSIRRKLSVPGKTFVQKSYMAKLPEVKHIAIGVPLSKPTFSGFAL</sequence>